<dbReference type="GO" id="GO:0016301">
    <property type="term" value="F:kinase activity"/>
    <property type="evidence" value="ECO:0007669"/>
    <property type="project" value="UniProtKB-UniRule"/>
</dbReference>
<protein>
    <submittedName>
        <fullName evidence="3">Fructosamine-3-kinase</fullName>
    </submittedName>
</protein>
<evidence type="ECO:0000313" key="3">
    <source>
        <dbReference type="EMBL" id="MBB5282290.1"/>
    </source>
</evidence>
<keyword evidence="2 3" id="KW-0418">Kinase</keyword>
<name>A0A840TQG5_9BACT</name>
<reference evidence="3 4" key="1">
    <citation type="submission" date="2020-08" db="EMBL/GenBank/DDBJ databases">
        <title>Genomic Encyclopedia of Type Strains, Phase IV (KMG-IV): sequencing the most valuable type-strain genomes for metagenomic binning, comparative biology and taxonomic classification.</title>
        <authorList>
            <person name="Goeker M."/>
        </authorList>
    </citation>
    <scope>NUCLEOTIDE SEQUENCE [LARGE SCALE GENOMIC DNA]</scope>
    <source>
        <strain evidence="3 4">DSM 105074</strain>
    </source>
</reference>
<keyword evidence="2" id="KW-0808">Transferase</keyword>
<dbReference type="Gene3D" id="3.30.200.20">
    <property type="entry name" value="Phosphorylase Kinase, domain 1"/>
    <property type="match status" value="1"/>
</dbReference>
<accession>A0A840TQG5</accession>
<dbReference type="AlphaFoldDB" id="A0A840TQG5"/>
<dbReference type="Proteomes" id="UP000557307">
    <property type="component" value="Unassembled WGS sequence"/>
</dbReference>
<comment type="similarity">
    <text evidence="1 2">Belongs to the fructosamine kinase family.</text>
</comment>
<evidence type="ECO:0000256" key="1">
    <source>
        <dbReference type="ARBA" id="ARBA00009460"/>
    </source>
</evidence>
<gene>
    <name evidence="3" type="ORF">HNQ92_000411</name>
</gene>
<dbReference type="Pfam" id="PF03881">
    <property type="entry name" value="Fructosamin_kin"/>
    <property type="match status" value="1"/>
</dbReference>
<dbReference type="PANTHER" id="PTHR12149">
    <property type="entry name" value="FRUCTOSAMINE 3 KINASE-RELATED PROTEIN"/>
    <property type="match status" value="1"/>
</dbReference>
<keyword evidence="4" id="KW-1185">Reference proteome</keyword>
<dbReference type="SUPFAM" id="SSF56112">
    <property type="entry name" value="Protein kinase-like (PK-like)"/>
    <property type="match status" value="1"/>
</dbReference>
<dbReference type="Gene3D" id="3.90.1200.10">
    <property type="match status" value="1"/>
</dbReference>
<dbReference type="RefSeq" id="WP_184170148.1">
    <property type="nucleotide sequence ID" value="NZ_JACHGF010000001.1"/>
</dbReference>
<dbReference type="PANTHER" id="PTHR12149:SF8">
    <property type="entry name" value="PROTEIN-RIBULOSAMINE 3-KINASE"/>
    <property type="match status" value="1"/>
</dbReference>
<comment type="caution">
    <text evidence="3">The sequence shown here is derived from an EMBL/GenBank/DDBJ whole genome shotgun (WGS) entry which is preliminary data.</text>
</comment>
<dbReference type="EMBL" id="JACHGF010000001">
    <property type="protein sequence ID" value="MBB5282290.1"/>
    <property type="molecule type" value="Genomic_DNA"/>
</dbReference>
<evidence type="ECO:0000256" key="2">
    <source>
        <dbReference type="PIRNR" id="PIRNR006221"/>
    </source>
</evidence>
<dbReference type="PIRSF" id="PIRSF006221">
    <property type="entry name" value="Ketosamine-3-kinase"/>
    <property type="match status" value="1"/>
</dbReference>
<organism evidence="3 4">
    <name type="scientific">Rhabdobacter roseus</name>
    <dbReference type="NCBI Taxonomy" id="1655419"/>
    <lineage>
        <taxon>Bacteria</taxon>
        <taxon>Pseudomonadati</taxon>
        <taxon>Bacteroidota</taxon>
        <taxon>Cytophagia</taxon>
        <taxon>Cytophagales</taxon>
        <taxon>Cytophagaceae</taxon>
        <taxon>Rhabdobacter</taxon>
    </lineage>
</organism>
<sequence length="292" mass="32742">MHTGQAEIQLVEGMLFQTFGQVPLALDVRLLPGGSINMAVRAGSSLGTFFIKWNDADRLDMFLTEAQGLEVLRQTGTFSIPEVLGQGTFSGKAYLVLEYIEPARHRPEYWPAFGEALAQLHQHTQASFGLSFDNYLGALPQRNALLNDGIEFFIENRLKPQAGLALYNNLISKVLYDRFEKLYQVLPDLLPPETPALLHGDLWSGNVIVDTAGRAALVDPAPYYGLREAEMAFTKLFGGFDGAFYQRYFEVLPVEPGFKERIPLYNLYPLLVHVNLFGKSYVSAVERVVNRF</sequence>
<dbReference type="InterPro" id="IPR016477">
    <property type="entry name" value="Fructo-/Ketosamine-3-kinase"/>
</dbReference>
<evidence type="ECO:0000313" key="4">
    <source>
        <dbReference type="Proteomes" id="UP000557307"/>
    </source>
</evidence>
<proteinExistence type="inferred from homology"/>
<dbReference type="InterPro" id="IPR011009">
    <property type="entry name" value="Kinase-like_dom_sf"/>
</dbReference>